<dbReference type="InterPro" id="IPR000801">
    <property type="entry name" value="Esterase-like"/>
</dbReference>
<evidence type="ECO:0000313" key="2">
    <source>
        <dbReference type="EMBL" id="AKP51833.1"/>
    </source>
</evidence>
<keyword evidence="3" id="KW-1185">Reference proteome</keyword>
<evidence type="ECO:0000256" key="1">
    <source>
        <dbReference type="SAM" id="SignalP"/>
    </source>
</evidence>
<dbReference type="InterPro" id="IPR029058">
    <property type="entry name" value="AB_hydrolase_fold"/>
</dbReference>
<dbReference type="PATRIC" id="fig|320787.5.peg.2650"/>
<protein>
    <submittedName>
        <fullName evidence="2">Putative esterase</fullName>
    </submittedName>
</protein>
<name>A0A0H4PG70_9BACT</name>
<dbReference type="EMBL" id="CP012040">
    <property type="protein sequence ID" value="AKP51833.1"/>
    <property type="molecule type" value="Genomic_DNA"/>
</dbReference>
<dbReference type="PANTHER" id="PTHR48098:SF1">
    <property type="entry name" value="DIACYLGLYCEROL ACYLTRANSFERASE_MYCOLYLTRANSFERASE AG85A"/>
    <property type="match status" value="1"/>
</dbReference>
<reference evidence="2 3" key="1">
    <citation type="submission" date="2015-07" db="EMBL/GenBank/DDBJ databases">
        <authorList>
            <person name="Kim K.M."/>
        </authorList>
    </citation>
    <scope>NUCLEOTIDE SEQUENCE [LARGE SCALE GENOMIC DNA]</scope>
    <source>
        <strain evidence="2 3">KCTC 12363</strain>
    </source>
</reference>
<evidence type="ECO:0000313" key="3">
    <source>
        <dbReference type="Proteomes" id="UP000036520"/>
    </source>
</evidence>
<dbReference type="Proteomes" id="UP000036520">
    <property type="component" value="Chromosome"/>
</dbReference>
<proteinExistence type="predicted"/>
<dbReference type="AlphaFoldDB" id="A0A0H4PG70"/>
<sequence length="273" mass="31190">MKTMKLKLILLFVCCNAFLLKASQVDTVFVESESMSKSIANIVILPDSYASQKESFPVLYLLHGAGGNHTDWISKVPAIKEYADQYNMIIVCPDGNATSWYFDSPVDEKMRYETYLSKELTGSIDKTYNTTATKSGRAITGLSMGGHGAFYLAFKHQDIWGAAGSMSGGLDIRPFPKNWDLSKRLGDYSEYKENWENNTVINLVYKLSGDSLKLIFDCGVDDFFYDANKRLHEKLMERNIPHDYTERPGGHSWNYWTNSLKYHLLFFSDYFNQ</sequence>
<dbReference type="GO" id="GO:0016747">
    <property type="term" value="F:acyltransferase activity, transferring groups other than amino-acyl groups"/>
    <property type="evidence" value="ECO:0007669"/>
    <property type="project" value="TreeGrafter"/>
</dbReference>
<dbReference type="InterPro" id="IPR050583">
    <property type="entry name" value="Mycobacterial_A85_antigen"/>
</dbReference>
<accession>A0A0H4PG70</accession>
<dbReference type="PANTHER" id="PTHR48098">
    <property type="entry name" value="ENTEROCHELIN ESTERASE-RELATED"/>
    <property type="match status" value="1"/>
</dbReference>
<feature type="signal peptide" evidence="1">
    <location>
        <begin position="1"/>
        <end position="22"/>
    </location>
</feature>
<dbReference type="SUPFAM" id="SSF53474">
    <property type="entry name" value="alpha/beta-Hydrolases"/>
    <property type="match status" value="1"/>
</dbReference>
<dbReference type="Pfam" id="PF00756">
    <property type="entry name" value="Esterase"/>
    <property type="match status" value="1"/>
</dbReference>
<feature type="chain" id="PRO_5005208687" evidence="1">
    <location>
        <begin position="23"/>
        <end position="273"/>
    </location>
</feature>
<dbReference type="Gene3D" id="3.40.50.1820">
    <property type="entry name" value="alpha/beta hydrolase"/>
    <property type="match status" value="1"/>
</dbReference>
<organism evidence="2 3">
    <name type="scientific">Cyclobacterium amurskyense</name>
    <dbReference type="NCBI Taxonomy" id="320787"/>
    <lineage>
        <taxon>Bacteria</taxon>
        <taxon>Pseudomonadati</taxon>
        <taxon>Bacteroidota</taxon>
        <taxon>Cytophagia</taxon>
        <taxon>Cytophagales</taxon>
        <taxon>Cyclobacteriaceae</taxon>
        <taxon>Cyclobacterium</taxon>
    </lineage>
</organism>
<dbReference type="STRING" id="320787.CA2015_2417"/>
<gene>
    <name evidence="2" type="ORF">CA2015_2417</name>
</gene>
<keyword evidence="1" id="KW-0732">Signal</keyword>
<dbReference type="KEGG" id="camu:CA2015_2417"/>